<dbReference type="Pfam" id="PF02801">
    <property type="entry name" value="Ketoacyl-synt_C"/>
    <property type="match status" value="1"/>
</dbReference>
<dbReference type="EMBL" id="JAPEUL010000007">
    <property type="protein sequence ID" value="MCW4629711.1"/>
    <property type="molecule type" value="Genomic_DNA"/>
</dbReference>
<evidence type="ECO:0000313" key="3">
    <source>
        <dbReference type="Proteomes" id="UP001431181"/>
    </source>
</evidence>
<dbReference type="RefSeq" id="WP_265218944.1">
    <property type="nucleotide sequence ID" value="NZ_JAPEUL010000007.1"/>
</dbReference>
<keyword evidence="3" id="KW-1185">Reference proteome</keyword>
<name>A0ABT3KGP1_9GAMM</name>
<reference evidence="2" key="1">
    <citation type="submission" date="2022-11" db="EMBL/GenBank/DDBJ databases">
        <title>Marinomonas sp. nov., isolated from marine algae.</title>
        <authorList>
            <person name="Choi D.G."/>
            <person name="Kim J.M."/>
            <person name="Lee J.K."/>
            <person name="Baek J.H."/>
            <person name="Jeon C.O."/>
        </authorList>
    </citation>
    <scope>NUCLEOTIDE SEQUENCE</scope>
    <source>
        <strain evidence="2">KJ51-3</strain>
    </source>
</reference>
<dbReference type="Gene3D" id="3.40.47.10">
    <property type="match status" value="1"/>
</dbReference>
<dbReference type="InterPro" id="IPR014031">
    <property type="entry name" value="Ketoacyl_synth_C"/>
</dbReference>
<evidence type="ECO:0000259" key="1">
    <source>
        <dbReference type="Pfam" id="PF02801"/>
    </source>
</evidence>
<dbReference type="SUPFAM" id="SSF53901">
    <property type="entry name" value="Thiolase-like"/>
    <property type="match status" value="1"/>
</dbReference>
<feature type="domain" description="Beta-ketoacyl synthase C-terminal" evidence="1">
    <location>
        <begin position="2"/>
        <end position="32"/>
    </location>
</feature>
<comment type="caution">
    <text evidence="2">The sequence shown here is derived from an EMBL/GenBank/DDBJ whole genome shotgun (WGS) entry which is preliminary data.</text>
</comment>
<sequence>MTYIEAHGTGTKVGDPVEMEQLNAVYGLDTKKGVMLDQ</sequence>
<proteinExistence type="predicted"/>
<organism evidence="2 3">
    <name type="scientific">Marinomonas rhodophyticola</name>
    <dbReference type="NCBI Taxonomy" id="2992803"/>
    <lineage>
        <taxon>Bacteria</taxon>
        <taxon>Pseudomonadati</taxon>
        <taxon>Pseudomonadota</taxon>
        <taxon>Gammaproteobacteria</taxon>
        <taxon>Oceanospirillales</taxon>
        <taxon>Oceanospirillaceae</taxon>
        <taxon>Marinomonas</taxon>
    </lineage>
</organism>
<dbReference type="Proteomes" id="UP001431181">
    <property type="component" value="Unassembled WGS sequence"/>
</dbReference>
<evidence type="ECO:0000313" key="2">
    <source>
        <dbReference type="EMBL" id="MCW4629711.1"/>
    </source>
</evidence>
<accession>A0ABT3KGP1</accession>
<dbReference type="InterPro" id="IPR016039">
    <property type="entry name" value="Thiolase-like"/>
</dbReference>
<gene>
    <name evidence="2" type="ORF">ONZ52_12380</name>
</gene>
<protein>
    <recommendedName>
        <fullName evidence="1">Beta-ketoacyl synthase C-terminal domain-containing protein</fullName>
    </recommendedName>
</protein>